<dbReference type="Proteomes" id="UP000249493">
    <property type="component" value="Unassembled WGS sequence"/>
</dbReference>
<evidence type="ECO:0000313" key="3">
    <source>
        <dbReference type="Proteomes" id="UP000249493"/>
    </source>
</evidence>
<organism evidence="2 3">
    <name type="scientific">Pseudomonas fluorescens</name>
    <dbReference type="NCBI Taxonomy" id="294"/>
    <lineage>
        <taxon>Bacteria</taxon>
        <taxon>Pseudomonadati</taxon>
        <taxon>Pseudomonadota</taxon>
        <taxon>Gammaproteobacteria</taxon>
        <taxon>Pseudomonadales</taxon>
        <taxon>Pseudomonadaceae</taxon>
        <taxon>Pseudomonas</taxon>
    </lineage>
</organism>
<evidence type="ECO:0000256" key="1">
    <source>
        <dbReference type="SAM" id="MobiDB-lite"/>
    </source>
</evidence>
<dbReference type="AlphaFoldDB" id="A0A327NB57"/>
<protein>
    <submittedName>
        <fullName evidence="2">Uncharacterized protein</fullName>
    </submittedName>
</protein>
<gene>
    <name evidence="2" type="ORF">DOZ80_00745</name>
</gene>
<feature type="compositionally biased region" description="Basic residues" evidence="1">
    <location>
        <begin position="45"/>
        <end position="56"/>
    </location>
</feature>
<comment type="caution">
    <text evidence="2">The sequence shown here is derived from an EMBL/GenBank/DDBJ whole genome shotgun (WGS) entry which is preliminary data.</text>
</comment>
<name>A0A327NB57_PSEFL</name>
<reference evidence="2 3" key="1">
    <citation type="submission" date="2018-06" db="EMBL/GenBank/DDBJ databases">
        <authorList>
            <person name="Zhirakovskaya E."/>
        </authorList>
    </citation>
    <scope>NUCLEOTIDE SEQUENCE [LARGE SCALE GENOMIC DNA]</scope>
    <source>
        <strain evidence="2 3">LY3</strain>
    </source>
</reference>
<evidence type="ECO:0000313" key="2">
    <source>
        <dbReference type="EMBL" id="RAI72105.1"/>
    </source>
</evidence>
<dbReference type="EMBL" id="QLIN01000001">
    <property type="protein sequence ID" value="RAI72105.1"/>
    <property type="molecule type" value="Genomic_DNA"/>
</dbReference>
<sequence>MPGSLWRRSLLPPGCEAAPNLSPHSFRQNQSTALAGASRPNGSKLPRHKNLIHQKPHSTVDHLWPR</sequence>
<feature type="compositionally biased region" description="Polar residues" evidence="1">
    <location>
        <begin position="22"/>
        <end position="33"/>
    </location>
</feature>
<proteinExistence type="predicted"/>
<feature type="region of interest" description="Disordered" evidence="1">
    <location>
        <begin position="1"/>
        <end position="66"/>
    </location>
</feature>
<accession>A0A327NB57</accession>